<evidence type="ECO:0000313" key="1">
    <source>
        <dbReference type="EMBL" id="ASL40684.1"/>
    </source>
</evidence>
<proteinExistence type="predicted"/>
<evidence type="ECO:0008006" key="3">
    <source>
        <dbReference type="Google" id="ProtNLM"/>
    </source>
</evidence>
<sequence>MVSGWINDDGNKVKIEIEKNGHIIGTGQNNHPRPDLESAGLGACAFTIKTTEPFSYYDILSGHIKVFYKKNSVENKIEIESDVIKSIKFKVLSHLLKDFQNIDPKELEVYIYNERKHISDSIYYAEIAALSSLNNNQIPFPQHKDIHKNISPFYIKVGTTSPDLRCEVGTNGHLFLTGGSNNVLDIYERKYNSNEIAQTSEKWVNLFKERLDFCHDVGARFIEVIIPDKLSVLREQYDGMGSAPSPLLSMLELKIAENNLSDHYVSGLQAIEKISFTNAFRKIDTHFYPMGAHAVFKDICRKISPSYNVPAQFNIDYITTGDIGKRFFGQDLYEICTQSPHPIFHNGREILEHIAPPPGKFTGGHTIFKNDKAPFIKKVIGFGNSFMNGHVSQSSLGYWFSTFFQEFHLIIQSDIDKNYVRNINPDIVIGQTVERFLEFVPKT</sequence>
<organism evidence="1 2">
    <name type="scientific">Acetobacter oryzifermentans</name>
    <dbReference type="NCBI Taxonomy" id="1633874"/>
    <lineage>
        <taxon>Bacteria</taxon>
        <taxon>Pseudomonadati</taxon>
        <taxon>Pseudomonadota</taxon>
        <taxon>Alphaproteobacteria</taxon>
        <taxon>Acetobacterales</taxon>
        <taxon>Acetobacteraceae</taxon>
        <taxon>Acetobacter</taxon>
    </lineage>
</organism>
<dbReference type="AlphaFoldDB" id="A0ABC8CDV9"/>
<dbReference type="EMBL" id="CP022374">
    <property type="protein sequence ID" value="ASL40684.1"/>
    <property type="molecule type" value="Genomic_DNA"/>
</dbReference>
<protein>
    <recommendedName>
        <fullName evidence="3">AlgX/AlgJ SGNH hydrolase-like domain-containing protein</fullName>
    </recommendedName>
</protein>
<accession>A0ABC8CDV9</accession>
<evidence type="ECO:0000313" key="2">
    <source>
        <dbReference type="Proteomes" id="UP000198285"/>
    </source>
</evidence>
<gene>
    <name evidence="1" type="ORF">CBI36_09800</name>
</gene>
<reference evidence="1 2" key="1">
    <citation type="submission" date="2017-05" db="EMBL/GenBank/DDBJ databases">
        <title>The gut commensal microbiome of Drosophila is modified by the endosymbiont Wolbachia.</title>
        <authorList>
            <person name="Simhadri R.K."/>
            <person name="Guo R."/>
            <person name="Fast E.M."/>
            <person name="Schultz M.J."/>
            <person name="Vaisman N."/>
            <person name="Slatko B."/>
            <person name="Frydman H.M."/>
        </authorList>
    </citation>
    <scope>NUCLEOTIDE SEQUENCE [LARGE SCALE GENOMIC DNA]</scope>
    <source>
        <strain evidence="2">dm</strain>
    </source>
</reference>
<name>A0ABC8CDV9_9PROT</name>
<dbReference type="Proteomes" id="UP000198285">
    <property type="component" value="Chromosome"/>
</dbReference>